<dbReference type="Gene3D" id="1.25.40.10">
    <property type="entry name" value="Tetratricopeptide repeat domain"/>
    <property type="match status" value="1"/>
</dbReference>
<dbReference type="InterPro" id="IPR019734">
    <property type="entry name" value="TPR_rpt"/>
</dbReference>
<dbReference type="EC" id="5.2.1.8" evidence="4"/>
<dbReference type="EMBL" id="OU895878">
    <property type="protein sequence ID" value="CAG9804941.1"/>
    <property type="molecule type" value="Genomic_DNA"/>
</dbReference>
<dbReference type="GO" id="GO:0034587">
    <property type="term" value="P:piRNA processing"/>
    <property type="evidence" value="ECO:0007669"/>
    <property type="project" value="TreeGrafter"/>
</dbReference>
<dbReference type="PROSITE" id="PS50059">
    <property type="entry name" value="FKBP_PPIASE"/>
    <property type="match status" value="1"/>
</dbReference>
<dbReference type="GO" id="GO:0005737">
    <property type="term" value="C:cytoplasm"/>
    <property type="evidence" value="ECO:0007669"/>
    <property type="project" value="TreeGrafter"/>
</dbReference>
<evidence type="ECO:0000256" key="2">
    <source>
        <dbReference type="ARBA" id="ARBA00022737"/>
    </source>
</evidence>
<dbReference type="PANTHER" id="PTHR46674:SF1">
    <property type="entry name" value="INACTIVE PEPTIDYL-PROLYL CIS-TRANS ISOMERASE FKBP6"/>
    <property type="match status" value="1"/>
</dbReference>
<dbReference type="SUPFAM" id="SSF54534">
    <property type="entry name" value="FKBP-like"/>
    <property type="match status" value="1"/>
</dbReference>
<dbReference type="InterPro" id="IPR046357">
    <property type="entry name" value="PPIase_dom_sf"/>
</dbReference>
<reference evidence="7" key="1">
    <citation type="submission" date="2022-01" db="EMBL/GenBank/DDBJ databases">
        <authorList>
            <person name="King R."/>
        </authorList>
    </citation>
    <scope>NUCLEOTIDE SEQUENCE</scope>
</reference>
<dbReference type="Proteomes" id="UP001153620">
    <property type="component" value="Chromosome 2"/>
</dbReference>
<keyword evidence="4" id="KW-0697">Rotamase</keyword>
<dbReference type="InterPro" id="IPR011990">
    <property type="entry name" value="TPR-like_helical_dom_sf"/>
</dbReference>
<dbReference type="InterPro" id="IPR042282">
    <property type="entry name" value="FKBP6/shu"/>
</dbReference>
<feature type="repeat" description="TPR" evidence="5">
    <location>
        <begin position="298"/>
        <end position="331"/>
    </location>
</feature>
<comment type="similarity">
    <text evidence="1">Belongs to the FKBP6 family.</text>
</comment>
<dbReference type="GO" id="GO:0007283">
    <property type="term" value="P:spermatogenesis"/>
    <property type="evidence" value="ECO:0007669"/>
    <property type="project" value="TreeGrafter"/>
</dbReference>
<keyword evidence="3 5" id="KW-0802">TPR repeat</keyword>
<dbReference type="PROSITE" id="PS50005">
    <property type="entry name" value="TPR"/>
    <property type="match status" value="1"/>
</dbReference>
<evidence type="ECO:0000313" key="7">
    <source>
        <dbReference type="EMBL" id="CAG9804941.1"/>
    </source>
</evidence>
<gene>
    <name evidence="7" type="ORF">CHIRRI_LOCUS7818</name>
</gene>
<keyword evidence="4" id="KW-0413">Isomerase</keyword>
<dbReference type="GO" id="GO:0051879">
    <property type="term" value="F:Hsp90 protein binding"/>
    <property type="evidence" value="ECO:0007669"/>
    <property type="project" value="TreeGrafter"/>
</dbReference>
<evidence type="ECO:0000256" key="4">
    <source>
        <dbReference type="PROSITE-ProRule" id="PRU00277"/>
    </source>
</evidence>
<evidence type="ECO:0000259" key="6">
    <source>
        <dbReference type="PROSITE" id="PS50059"/>
    </source>
</evidence>
<evidence type="ECO:0000313" key="8">
    <source>
        <dbReference type="Proteomes" id="UP001153620"/>
    </source>
</evidence>
<keyword evidence="8" id="KW-1185">Reference proteome</keyword>
<comment type="catalytic activity">
    <reaction evidence="4">
        <text>[protein]-peptidylproline (omega=180) = [protein]-peptidylproline (omega=0)</text>
        <dbReference type="Rhea" id="RHEA:16237"/>
        <dbReference type="Rhea" id="RHEA-COMP:10747"/>
        <dbReference type="Rhea" id="RHEA-COMP:10748"/>
        <dbReference type="ChEBI" id="CHEBI:83833"/>
        <dbReference type="ChEBI" id="CHEBI:83834"/>
        <dbReference type="EC" id="5.2.1.8"/>
    </reaction>
</comment>
<reference evidence="7" key="2">
    <citation type="submission" date="2022-10" db="EMBL/GenBank/DDBJ databases">
        <authorList>
            <consortium name="ENA_rothamsted_submissions"/>
            <consortium name="culmorum"/>
            <person name="King R."/>
        </authorList>
    </citation>
    <scope>NUCLEOTIDE SEQUENCE</scope>
</reference>
<dbReference type="InterPro" id="IPR001179">
    <property type="entry name" value="PPIase_FKBP_dom"/>
</dbReference>
<dbReference type="AlphaFoldDB" id="A0A9N9RWN8"/>
<proteinExistence type="inferred from homology"/>
<name>A0A9N9RWN8_9DIPT</name>
<feature type="domain" description="PPIase FKBP-type" evidence="6">
    <location>
        <begin position="96"/>
        <end position="186"/>
    </location>
</feature>
<sequence length="362" mass="41781">MDEFMQRTRNMKSGVKISDFLGEGAKFEIETTEEDANYDYSSEIDFNNFPGSEDHLIPLDVPFSELKLKMNEVVQDVWKKIYIEAPKTAISVDLSRHRVTYHRNLYMEADSHPFDSTWLNKKPHIINPHETDQILEGMLDALGTMKAGEQSYFLISYRKMFKEQGCEPRVLPNADIFCDLKVIKVEEIGDQSNIDQLKEPTLQKAFQDAKVIYNDGRLRAKSLFENRKIESAIKIYEKIVQLLQFCKTKSDDEKRELNEMMIQNFTNLGICYNLRDNPNKTISIVQQIEALTSINKNSKILFMKGKALRLLGDYKPASIALEQAYRLSPMNNAIGKELQILDASISSYKDISKKFADKLFIK</sequence>
<evidence type="ECO:0000256" key="5">
    <source>
        <dbReference type="PROSITE-ProRule" id="PRU00339"/>
    </source>
</evidence>
<keyword evidence="2" id="KW-0677">Repeat</keyword>
<organism evidence="7 8">
    <name type="scientific">Chironomus riparius</name>
    <dbReference type="NCBI Taxonomy" id="315576"/>
    <lineage>
        <taxon>Eukaryota</taxon>
        <taxon>Metazoa</taxon>
        <taxon>Ecdysozoa</taxon>
        <taxon>Arthropoda</taxon>
        <taxon>Hexapoda</taxon>
        <taxon>Insecta</taxon>
        <taxon>Pterygota</taxon>
        <taxon>Neoptera</taxon>
        <taxon>Endopterygota</taxon>
        <taxon>Diptera</taxon>
        <taxon>Nematocera</taxon>
        <taxon>Chironomoidea</taxon>
        <taxon>Chironomidae</taxon>
        <taxon>Chironominae</taxon>
        <taxon>Chironomus</taxon>
    </lineage>
</organism>
<dbReference type="Pfam" id="PF13181">
    <property type="entry name" value="TPR_8"/>
    <property type="match status" value="1"/>
</dbReference>
<protein>
    <recommendedName>
        <fullName evidence="4">peptidylprolyl isomerase</fullName>
        <ecNumber evidence="4">5.2.1.8</ecNumber>
    </recommendedName>
</protein>
<dbReference type="GO" id="GO:0003755">
    <property type="term" value="F:peptidyl-prolyl cis-trans isomerase activity"/>
    <property type="evidence" value="ECO:0007669"/>
    <property type="project" value="UniProtKB-KW"/>
</dbReference>
<dbReference type="OrthoDB" id="8116123at2759"/>
<dbReference type="SUPFAM" id="SSF48452">
    <property type="entry name" value="TPR-like"/>
    <property type="match status" value="1"/>
</dbReference>
<evidence type="ECO:0000256" key="3">
    <source>
        <dbReference type="ARBA" id="ARBA00022803"/>
    </source>
</evidence>
<dbReference type="Gene3D" id="3.10.50.40">
    <property type="match status" value="1"/>
</dbReference>
<dbReference type="Pfam" id="PF00254">
    <property type="entry name" value="FKBP_C"/>
    <property type="match status" value="1"/>
</dbReference>
<dbReference type="PANTHER" id="PTHR46674">
    <property type="entry name" value="INACTIVE PEPTIDYL-PROLYL CIS-TRANS ISOMERASE FKBP6"/>
    <property type="match status" value="1"/>
</dbReference>
<accession>A0A9N9RWN8</accession>
<evidence type="ECO:0000256" key="1">
    <source>
        <dbReference type="ARBA" id="ARBA00009648"/>
    </source>
</evidence>